<evidence type="ECO:0000313" key="4">
    <source>
        <dbReference type="Proteomes" id="UP001443914"/>
    </source>
</evidence>
<dbReference type="InterPro" id="IPR011990">
    <property type="entry name" value="TPR-like_helical_dom_sf"/>
</dbReference>
<dbReference type="PANTHER" id="PTHR11242:SF0">
    <property type="entry name" value="TPR_REGION DOMAIN-CONTAINING PROTEIN"/>
    <property type="match status" value="1"/>
</dbReference>
<gene>
    <name evidence="3" type="ORF">RND81_02G198400</name>
</gene>
<dbReference type="Proteomes" id="UP001443914">
    <property type="component" value="Unassembled WGS sequence"/>
</dbReference>
<comment type="caution">
    <text evidence="3">The sequence shown here is derived from an EMBL/GenBank/DDBJ whole genome shotgun (WGS) entry which is preliminary data.</text>
</comment>
<evidence type="ECO:0000256" key="2">
    <source>
        <dbReference type="ARBA" id="ARBA00022803"/>
    </source>
</evidence>
<keyword evidence="2" id="KW-0802">TPR repeat</keyword>
<dbReference type="SUPFAM" id="SSF48452">
    <property type="entry name" value="TPR-like"/>
    <property type="match status" value="1"/>
</dbReference>
<name>A0AAW1MZ54_SAPOF</name>
<organism evidence="3 4">
    <name type="scientific">Saponaria officinalis</name>
    <name type="common">Common soapwort</name>
    <name type="synonym">Lychnis saponaria</name>
    <dbReference type="NCBI Taxonomy" id="3572"/>
    <lineage>
        <taxon>Eukaryota</taxon>
        <taxon>Viridiplantae</taxon>
        <taxon>Streptophyta</taxon>
        <taxon>Embryophyta</taxon>
        <taxon>Tracheophyta</taxon>
        <taxon>Spermatophyta</taxon>
        <taxon>Magnoliopsida</taxon>
        <taxon>eudicotyledons</taxon>
        <taxon>Gunneridae</taxon>
        <taxon>Pentapetalae</taxon>
        <taxon>Caryophyllales</taxon>
        <taxon>Caryophyllaceae</taxon>
        <taxon>Caryophylleae</taxon>
        <taxon>Saponaria</taxon>
    </lineage>
</organism>
<reference evidence="3" key="1">
    <citation type="submission" date="2024-03" db="EMBL/GenBank/DDBJ databases">
        <title>WGS assembly of Saponaria officinalis var. Norfolk2.</title>
        <authorList>
            <person name="Jenkins J."/>
            <person name="Shu S."/>
            <person name="Grimwood J."/>
            <person name="Barry K."/>
            <person name="Goodstein D."/>
            <person name="Schmutz J."/>
            <person name="Leebens-Mack J."/>
            <person name="Osbourn A."/>
        </authorList>
    </citation>
    <scope>NUCLEOTIDE SEQUENCE [LARGE SCALE GENOMIC DNA]</scope>
    <source>
        <strain evidence="3">JIC</strain>
    </source>
</reference>
<proteinExistence type="predicted"/>
<accession>A0AAW1MZ54</accession>
<dbReference type="AlphaFoldDB" id="A0AAW1MZ54"/>
<protein>
    <submittedName>
        <fullName evidence="3">Uncharacterized protein</fullName>
    </submittedName>
</protein>
<evidence type="ECO:0000313" key="3">
    <source>
        <dbReference type="EMBL" id="KAK9750457.1"/>
    </source>
</evidence>
<evidence type="ECO:0000256" key="1">
    <source>
        <dbReference type="ARBA" id="ARBA00022737"/>
    </source>
</evidence>
<keyword evidence="4" id="KW-1185">Reference proteome</keyword>
<dbReference type="PANTHER" id="PTHR11242">
    <property type="entry name" value="ARYL HYDROCARBON RECEPTOR INTERACTING PROTEIN RELATED"/>
    <property type="match status" value="1"/>
</dbReference>
<keyword evidence="1" id="KW-0677">Repeat</keyword>
<dbReference type="EMBL" id="JBDFQZ010000002">
    <property type="protein sequence ID" value="KAK9750457.1"/>
    <property type="molecule type" value="Genomic_DNA"/>
</dbReference>
<sequence>MDTTHSCKLADDSFSDYRSPVAGEHTTAPTKLPRDCIVGYCEGYAARALKLQEHEAAKDLCSLVLSYFPLNVKALFRRASAFMSMKLYLEAESDIEKAMLVEPKNKDIIRELNVVKNYLVIKSNGKRSMETQSQQDEIREGKKPNHTPIFELERTTEKDGYSSSGSCSNLVISNEGDNLNYLNNNSDQSDTTYSPSMVVDTTLEMQHDNANQKSLFLFKKGKKTYEVEDLSTNLSEALRWK</sequence>
<dbReference type="Gene3D" id="1.25.40.10">
    <property type="entry name" value="Tetratricopeptide repeat domain"/>
    <property type="match status" value="1"/>
</dbReference>
<dbReference type="InterPro" id="IPR039663">
    <property type="entry name" value="AIP/AIPL1/TTC9"/>
</dbReference>